<dbReference type="AlphaFoldDB" id="A0AAE9Y8H2"/>
<feature type="chain" id="PRO_5041975462" evidence="2">
    <location>
        <begin position="28"/>
        <end position="325"/>
    </location>
</feature>
<feature type="signal peptide" evidence="2">
    <location>
        <begin position="1"/>
        <end position="27"/>
    </location>
</feature>
<evidence type="ECO:0000256" key="2">
    <source>
        <dbReference type="SAM" id="SignalP"/>
    </source>
</evidence>
<keyword evidence="2" id="KW-0732">Signal</keyword>
<feature type="region of interest" description="Disordered" evidence="1">
    <location>
        <begin position="177"/>
        <end position="207"/>
    </location>
</feature>
<proteinExistence type="predicted"/>
<evidence type="ECO:0000313" key="3">
    <source>
        <dbReference type="EMBL" id="WCO68532.1"/>
    </source>
</evidence>
<gene>
    <name evidence="3" type="ORF">PO878_07295</name>
</gene>
<accession>A0AAE9Y8H2</accession>
<name>A0AAE9Y8H2_9ACTN</name>
<evidence type="ECO:0000313" key="4">
    <source>
        <dbReference type="Proteomes" id="UP001216390"/>
    </source>
</evidence>
<sequence length="325" mass="32779">MAAAPDRRPRRRRLVALLAVLALVAGACSGGDDPGDAVDESTDAALTERTPVTAADLGPFQVSTDGLAGPGTPLGGGLEVPEGALLEGVPFPDLVGDGFRALLLVPGDPVAVFAAVAEQAGAAGMVAEGGCLNVFDQLGCSAQFRDPADGESLTVRVSRRIGFSGVVSGMALRYLPPGSGETGGSVPDSAPRPTDPVTPFPLPEGPVAPPDDADVVLALRDPAAPARSVEVGSTLVGVPGPCPCLGTGWSFVVEVDGVARDVVAAYARQLADLGEVPDVEDQLRDDLTLLGVRVGEDGDVAEVRAVVPDSGTAYAIVTFEAAEEG</sequence>
<dbReference type="EMBL" id="CP116942">
    <property type="protein sequence ID" value="WCO68532.1"/>
    <property type="molecule type" value="Genomic_DNA"/>
</dbReference>
<dbReference type="PROSITE" id="PS51257">
    <property type="entry name" value="PROKAR_LIPOPROTEIN"/>
    <property type="match status" value="1"/>
</dbReference>
<dbReference type="RefSeq" id="WP_272738048.1">
    <property type="nucleotide sequence ID" value="NZ_CP116942.1"/>
</dbReference>
<feature type="compositionally biased region" description="Pro residues" evidence="1">
    <location>
        <begin position="193"/>
        <end position="207"/>
    </location>
</feature>
<keyword evidence="4" id="KW-1185">Reference proteome</keyword>
<organism evidence="3 4">
    <name type="scientific">Iamia majanohamensis</name>
    <dbReference type="NCBI Taxonomy" id="467976"/>
    <lineage>
        <taxon>Bacteria</taxon>
        <taxon>Bacillati</taxon>
        <taxon>Actinomycetota</taxon>
        <taxon>Acidimicrobiia</taxon>
        <taxon>Acidimicrobiales</taxon>
        <taxon>Iamiaceae</taxon>
        <taxon>Iamia</taxon>
    </lineage>
</organism>
<reference evidence="3" key="1">
    <citation type="submission" date="2023-01" db="EMBL/GenBank/DDBJ databases">
        <title>The diversity of Class Acidimicrobiia in South China Sea sediment environments and the proposal of Iamia marina sp. nov., a novel species of the genus Iamia.</title>
        <authorList>
            <person name="He Y."/>
            <person name="Tian X."/>
        </authorList>
    </citation>
    <scope>NUCLEOTIDE SEQUENCE</scope>
    <source>
        <strain evidence="3">DSM 19957</strain>
    </source>
</reference>
<dbReference type="Proteomes" id="UP001216390">
    <property type="component" value="Chromosome"/>
</dbReference>
<dbReference type="KEGG" id="ima:PO878_07295"/>
<protein>
    <submittedName>
        <fullName evidence="3">Uncharacterized protein</fullName>
    </submittedName>
</protein>
<evidence type="ECO:0000256" key="1">
    <source>
        <dbReference type="SAM" id="MobiDB-lite"/>
    </source>
</evidence>